<dbReference type="PROSITE" id="PS50893">
    <property type="entry name" value="ABC_TRANSPORTER_2"/>
    <property type="match status" value="1"/>
</dbReference>
<proteinExistence type="predicted"/>
<dbReference type="GO" id="GO:0005886">
    <property type="term" value="C:plasma membrane"/>
    <property type="evidence" value="ECO:0007669"/>
    <property type="project" value="TreeGrafter"/>
</dbReference>
<evidence type="ECO:0000256" key="1">
    <source>
        <dbReference type="ARBA" id="ARBA00022741"/>
    </source>
</evidence>
<evidence type="ECO:0000259" key="3">
    <source>
        <dbReference type="PROSITE" id="PS50893"/>
    </source>
</evidence>
<dbReference type="Pfam" id="PF00005">
    <property type="entry name" value="ABC_tran"/>
    <property type="match status" value="1"/>
</dbReference>
<dbReference type="SMART" id="SM00382">
    <property type="entry name" value="AAA"/>
    <property type="match status" value="1"/>
</dbReference>
<keyword evidence="2 4" id="KW-0067">ATP-binding</keyword>
<dbReference type="InterPro" id="IPR003439">
    <property type="entry name" value="ABC_transporter-like_ATP-bd"/>
</dbReference>
<evidence type="ECO:0000313" key="5">
    <source>
        <dbReference type="Proteomes" id="UP000244880"/>
    </source>
</evidence>
<dbReference type="Proteomes" id="UP000244880">
    <property type="component" value="Unassembled WGS sequence"/>
</dbReference>
<organism evidence="4 5">
    <name type="scientific">Ascidiaceihabitans donghaensis</name>
    <dbReference type="NCBI Taxonomy" id="1510460"/>
    <lineage>
        <taxon>Bacteria</taxon>
        <taxon>Pseudomonadati</taxon>
        <taxon>Pseudomonadota</taxon>
        <taxon>Alphaproteobacteria</taxon>
        <taxon>Rhodobacterales</taxon>
        <taxon>Paracoccaceae</taxon>
        <taxon>Ascidiaceihabitans</taxon>
    </lineage>
</organism>
<dbReference type="GO" id="GO:0016887">
    <property type="term" value="F:ATP hydrolysis activity"/>
    <property type="evidence" value="ECO:0007669"/>
    <property type="project" value="InterPro"/>
</dbReference>
<dbReference type="SUPFAM" id="SSF52540">
    <property type="entry name" value="P-loop containing nucleoside triphosphate hydrolases"/>
    <property type="match status" value="1"/>
</dbReference>
<dbReference type="InterPro" id="IPR015854">
    <property type="entry name" value="ABC_transpr_LolD-like"/>
</dbReference>
<protein>
    <submittedName>
        <fullName evidence="4">Putative ABC transporter ATP-binding protein</fullName>
    </submittedName>
</protein>
<dbReference type="EMBL" id="OMOR01000001">
    <property type="protein sequence ID" value="SPH19915.1"/>
    <property type="molecule type" value="Genomic_DNA"/>
</dbReference>
<sequence>MPARLILKGVEVSLADRERRFTLSVPDLSIGAGEAVGLTGPSGTGKTLLLELLGLLRRPSAVTAFGISSDTRTLDLASVWTPGAQSPAQVRADMFGFVPQSGGLLPFLSVTENIHLAQSISGREDAAWQDHLVGQLGLGDVRQLRPGSLSIGQRQRVAIARALAHRPAFVIADEPTAALDPGAASTAMGLLIDVAATGGAGVIISSHDLALLDQFPMRRVALELVSAPGAAEARSQLMHQEALA</sequence>
<feature type="domain" description="ABC transporter" evidence="3">
    <location>
        <begin position="7"/>
        <end position="237"/>
    </location>
</feature>
<evidence type="ECO:0000256" key="2">
    <source>
        <dbReference type="ARBA" id="ARBA00022840"/>
    </source>
</evidence>
<dbReference type="RefSeq" id="WP_108827200.1">
    <property type="nucleotide sequence ID" value="NZ_OMOR01000001.1"/>
</dbReference>
<dbReference type="GO" id="GO:0005524">
    <property type="term" value="F:ATP binding"/>
    <property type="evidence" value="ECO:0007669"/>
    <property type="project" value="UniProtKB-KW"/>
</dbReference>
<dbReference type="Gene3D" id="3.40.50.300">
    <property type="entry name" value="P-loop containing nucleotide triphosphate hydrolases"/>
    <property type="match status" value="1"/>
</dbReference>
<name>A0A2R8BA20_9RHOB</name>
<accession>A0A2R8BA20</accession>
<keyword evidence="5" id="KW-1185">Reference proteome</keyword>
<dbReference type="OrthoDB" id="9802264at2"/>
<reference evidence="4 5" key="1">
    <citation type="submission" date="2018-03" db="EMBL/GenBank/DDBJ databases">
        <authorList>
            <person name="Keele B.F."/>
        </authorList>
    </citation>
    <scope>NUCLEOTIDE SEQUENCE [LARGE SCALE GENOMIC DNA]</scope>
    <source>
        <strain evidence="4 5">CECT 8599</strain>
    </source>
</reference>
<dbReference type="AlphaFoldDB" id="A0A2R8BA20"/>
<dbReference type="PANTHER" id="PTHR24220">
    <property type="entry name" value="IMPORT ATP-BINDING PROTEIN"/>
    <property type="match status" value="1"/>
</dbReference>
<gene>
    <name evidence="4" type="ORF">ASD8599_00655</name>
</gene>
<dbReference type="InterPro" id="IPR027417">
    <property type="entry name" value="P-loop_NTPase"/>
</dbReference>
<dbReference type="PANTHER" id="PTHR24220:SF659">
    <property type="entry name" value="TRANSPORTER, PUTATIVE-RELATED"/>
    <property type="match status" value="1"/>
</dbReference>
<evidence type="ECO:0000313" key="4">
    <source>
        <dbReference type="EMBL" id="SPH19915.1"/>
    </source>
</evidence>
<dbReference type="GO" id="GO:0022857">
    <property type="term" value="F:transmembrane transporter activity"/>
    <property type="evidence" value="ECO:0007669"/>
    <property type="project" value="TreeGrafter"/>
</dbReference>
<dbReference type="InterPro" id="IPR003593">
    <property type="entry name" value="AAA+_ATPase"/>
</dbReference>
<keyword evidence="1" id="KW-0547">Nucleotide-binding</keyword>